<dbReference type="Proteomes" id="UP000051883">
    <property type="component" value="Unassembled WGS sequence"/>
</dbReference>
<evidence type="ECO:0000256" key="1">
    <source>
        <dbReference type="ARBA" id="ARBA00022763"/>
    </source>
</evidence>
<dbReference type="eggNOG" id="COG3695">
    <property type="taxonomic scope" value="Bacteria"/>
</dbReference>
<name>C8P9X3_9LACO</name>
<dbReference type="EMBL" id="ACLL01000067">
    <property type="protein sequence ID" value="EEW52695.1"/>
    <property type="molecule type" value="Genomic_DNA"/>
</dbReference>
<evidence type="ECO:0000313" key="5">
    <source>
        <dbReference type="Proteomes" id="UP000003675"/>
    </source>
</evidence>
<proteinExistence type="predicted"/>
<dbReference type="Pfam" id="PF01035">
    <property type="entry name" value="DNA_binding_1"/>
    <property type="match status" value="1"/>
</dbReference>
<evidence type="ECO:0000259" key="2">
    <source>
        <dbReference type="Pfam" id="PF01035"/>
    </source>
</evidence>
<dbReference type="CDD" id="cd06445">
    <property type="entry name" value="ATase"/>
    <property type="match status" value="1"/>
</dbReference>
<dbReference type="Gene3D" id="1.10.10.10">
    <property type="entry name" value="Winged helix-like DNA-binding domain superfamily/Winged helix DNA-binding domain"/>
    <property type="match status" value="1"/>
</dbReference>
<dbReference type="PATRIC" id="fig|525309.8.peg.612"/>
<dbReference type="EC" id="2.1.1.63" evidence="3"/>
<keyword evidence="6" id="KW-1185">Reference proteome</keyword>
<dbReference type="HOGENOM" id="CLU_000445_52_5_9"/>
<dbReference type="GO" id="GO:0006281">
    <property type="term" value="P:DNA repair"/>
    <property type="evidence" value="ECO:0007669"/>
    <property type="project" value="InterPro"/>
</dbReference>
<dbReference type="GO" id="GO:0032259">
    <property type="term" value="P:methylation"/>
    <property type="evidence" value="ECO:0007669"/>
    <property type="project" value="UniProtKB-KW"/>
</dbReference>
<sequence length="109" mass="12145">MDEEAKAVAKMDEQFIQDVLNTVDLIPLGRVASYGQIAQIICRPRNARLVGKALGKAGGRGKHPCHRVVTASGRLVPGWFDQRPMLLAEGVPFKDENHVDIRRCRWQGI</sequence>
<dbReference type="InterPro" id="IPR036217">
    <property type="entry name" value="MethylDNA_cys_MeTrfase_DNAb"/>
</dbReference>
<feature type="domain" description="Methylated-DNA-[protein]-cysteine S-methyltransferase DNA binding" evidence="2">
    <location>
        <begin position="15"/>
        <end position="89"/>
    </location>
</feature>
<dbReference type="Proteomes" id="UP000003675">
    <property type="component" value="Unassembled WGS sequence"/>
</dbReference>
<comment type="caution">
    <text evidence="3">The sequence shown here is derived from an EMBL/GenBank/DDBJ whole genome shotgun (WGS) entry which is preliminary data.</text>
</comment>
<dbReference type="EMBL" id="AZDK01000018">
    <property type="protein sequence ID" value="KRK59578.1"/>
    <property type="molecule type" value="Genomic_DNA"/>
</dbReference>
<accession>C8P9X3</accession>
<dbReference type="SUPFAM" id="SSF46767">
    <property type="entry name" value="Methylated DNA-protein cysteine methyltransferase, C-terminal domain"/>
    <property type="match status" value="1"/>
</dbReference>
<dbReference type="InterPro" id="IPR014048">
    <property type="entry name" value="MethylDNA_cys_MeTrfase_DNA-bd"/>
</dbReference>
<gene>
    <name evidence="3" type="primary">ogt</name>
    <name evidence="4" type="ORF">FC31_GL000598</name>
    <name evidence="3" type="ORF">HMPREF0494_2117</name>
</gene>
<dbReference type="STRING" id="525309.HMPREF0494_2117"/>
<dbReference type="PANTHER" id="PTHR42942:SF1">
    <property type="entry name" value="ALKYLTRANSFERASE-LIKE PROTEIN 1"/>
    <property type="match status" value="1"/>
</dbReference>
<evidence type="ECO:0000313" key="4">
    <source>
        <dbReference type="EMBL" id="KRK59578.1"/>
    </source>
</evidence>
<keyword evidence="3" id="KW-0489">Methyltransferase</keyword>
<evidence type="ECO:0000313" key="3">
    <source>
        <dbReference type="EMBL" id="EEW52695.1"/>
    </source>
</evidence>
<dbReference type="GO" id="GO:0003908">
    <property type="term" value="F:methylated-DNA-[protein]-cysteine S-methyltransferase activity"/>
    <property type="evidence" value="ECO:0007669"/>
    <property type="project" value="UniProtKB-EC"/>
</dbReference>
<reference evidence="4 6" key="2">
    <citation type="journal article" date="2015" name="Genome Announc.">
        <title>Expanding the biotechnology potential of lactobacilli through comparative genomics of 213 strains and associated genera.</title>
        <authorList>
            <person name="Sun Z."/>
            <person name="Harris H.M."/>
            <person name="McCann A."/>
            <person name="Guo C."/>
            <person name="Argimon S."/>
            <person name="Zhang W."/>
            <person name="Yang X."/>
            <person name="Jeffery I.B."/>
            <person name="Cooney J.C."/>
            <person name="Kagawa T.F."/>
            <person name="Liu W."/>
            <person name="Song Y."/>
            <person name="Salvetti E."/>
            <person name="Wrobel A."/>
            <person name="Rasinkangas P."/>
            <person name="Parkhill J."/>
            <person name="Rea M.C."/>
            <person name="O'Sullivan O."/>
            <person name="Ritari J."/>
            <person name="Douillard F.P."/>
            <person name="Paul Ross R."/>
            <person name="Yang R."/>
            <person name="Briner A.E."/>
            <person name="Felis G.E."/>
            <person name="de Vos W.M."/>
            <person name="Barrangou R."/>
            <person name="Klaenhammer T.R."/>
            <person name="Caufield P.W."/>
            <person name="Cui Y."/>
            <person name="Zhang H."/>
            <person name="O'Toole P.W."/>
        </authorList>
    </citation>
    <scope>NUCLEOTIDE SEQUENCE [LARGE SCALE GENOMIC DNA]</scope>
    <source>
        <strain evidence="4 6">DSM 16041</strain>
    </source>
</reference>
<keyword evidence="1" id="KW-0227">DNA damage</keyword>
<dbReference type="AlphaFoldDB" id="C8P9X3"/>
<dbReference type="PANTHER" id="PTHR42942">
    <property type="entry name" value="6-O-METHYLGUANINE DNA METHYLTRANSFERASE"/>
    <property type="match status" value="1"/>
</dbReference>
<protein>
    <submittedName>
        <fullName evidence="3">6-O-methylguanine DNA methyltransferase, DNA binding domain protein</fullName>
        <ecNumber evidence="3">2.1.1.63</ecNumber>
    </submittedName>
    <submittedName>
        <fullName evidence="4">Methylated-DNA-protein-cysteine methyltransferase</fullName>
    </submittedName>
</protein>
<reference evidence="3 5" key="1">
    <citation type="submission" date="2009-09" db="EMBL/GenBank/DDBJ databases">
        <authorList>
            <person name="Qin X."/>
            <person name="Bachman B."/>
            <person name="Battles P."/>
            <person name="Bell A."/>
            <person name="Bess C."/>
            <person name="Bickham C."/>
            <person name="Chaboub L."/>
            <person name="Chen D."/>
            <person name="Coyle M."/>
            <person name="Deiros D.R."/>
            <person name="Dinh H."/>
            <person name="Forbes L."/>
            <person name="Fowler G."/>
            <person name="Francisco L."/>
            <person name="Fu Q."/>
            <person name="Gubbala S."/>
            <person name="Hale W."/>
            <person name="Han Y."/>
            <person name="Hemphill L."/>
            <person name="Highlander S.K."/>
            <person name="Hirani K."/>
            <person name="Hogues M."/>
            <person name="Jackson L."/>
            <person name="Jakkamsetti A."/>
            <person name="Javaid M."/>
            <person name="Jiang H."/>
            <person name="Korchina V."/>
            <person name="Kovar C."/>
            <person name="Lara F."/>
            <person name="Lee S."/>
            <person name="Mata R."/>
            <person name="Mathew T."/>
            <person name="Moen C."/>
            <person name="Morales K."/>
            <person name="Munidasa M."/>
            <person name="Nazareth L."/>
            <person name="Ngo R."/>
            <person name="Nguyen L."/>
            <person name="Okwuonu G."/>
            <person name="Ongeri F."/>
            <person name="Patil S."/>
            <person name="Petrosino J."/>
            <person name="Pham C."/>
            <person name="Pham P."/>
            <person name="Pu L.-L."/>
            <person name="Puazo M."/>
            <person name="Raj R."/>
            <person name="Reid J."/>
            <person name="Rouhana J."/>
            <person name="Saada N."/>
            <person name="Shang Y."/>
            <person name="Simmons D."/>
            <person name="Thornton R."/>
            <person name="Warren J."/>
            <person name="Weissenberger G."/>
            <person name="Zhang J."/>
            <person name="Zhang L."/>
            <person name="Zhou C."/>
            <person name="Zhu D."/>
            <person name="Muzny D."/>
            <person name="Worley K."/>
            <person name="Gibbs R."/>
        </authorList>
    </citation>
    <scope>NUCLEOTIDE SEQUENCE [LARGE SCALE GENOMIC DNA]</scope>
    <source>
        <strain evidence="3 5">DSM 16041</strain>
    </source>
</reference>
<keyword evidence="3" id="KW-0808">Transferase</keyword>
<dbReference type="InterPro" id="IPR052520">
    <property type="entry name" value="ATL_DNA_repair"/>
</dbReference>
<evidence type="ECO:0000313" key="6">
    <source>
        <dbReference type="Proteomes" id="UP000051883"/>
    </source>
</evidence>
<dbReference type="InterPro" id="IPR036388">
    <property type="entry name" value="WH-like_DNA-bd_sf"/>
</dbReference>
<organism evidence="3 5">
    <name type="scientific">Limosilactobacillus antri DSM 16041</name>
    <dbReference type="NCBI Taxonomy" id="525309"/>
    <lineage>
        <taxon>Bacteria</taxon>
        <taxon>Bacillati</taxon>
        <taxon>Bacillota</taxon>
        <taxon>Bacilli</taxon>
        <taxon>Lactobacillales</taxon>
        <taxon>Lactobacillaceae</taxon>
        <taxon>Limosilactobacillus</taxon>
    </lineage>
</organism>